<accession>A0AAU8LTP9</accession>
<name>A0AAU8LTP9_9BACT</name>
<reference evidence="1" key="2">
    <citation type="submission" date="2024-06" db="EMBL/GenBank/DDBJ databases">
        <authorList>
            <person name="Plum-Jensen L.E."/>
            <person name="Schramm A."/>
            <person name="Marshall I.P.G."/>
        </authorList>
    </citation>
    <scope>NUCLEOTIDE SEQUENCE</scope>
    <source>
        <strain evidence="1">Rat1</strain>
    </source>
</reference>
<dbReference type="NCBIfam" id="TIGR01784">
    <property type="entry name" value="T_den_put_tspse"/>
    <property type="match status" value="1"/>
</dbReference>
<sequence length="297" mass="34183">MSARKLISFDWAMKKLLRSKANFEILEGFLSELLKEDVHIQEILDSESNKESQPDKFNRVDLKVRDGQGDIIIIEVQYDREFDFLQRIFFGTAKAITEHMAEGSAYSEIKKVISVSILYFDLGQGADYVYHGTTSFQGLHNKDTLRLSGRQRAMFDKEEVYQLLPEYWLIKVNSFDDIAKDTLDEWIYFLKNEEIRDDFSAKGLEKAKQELDIMKLSEEERRAYSRYLDNLHYQASMAESTWTAGMLEGKRAVALNLLESGLLDIEKIAEMTGLTLEKVQGLVKNGKMDEKRGQGAG</sequence>
<dbReference type="AlphaFoldDB" id="A0AAU8LTP9"/>
<reference evidence="1" key="1">
    <citation type="journal article" date="2024" name="Syst. Appl. Microbiol.">
        <title>First single-strain enrichments of Electrothrix cable bacteria, description of E. aestuarii sp. nov. and E. rattekaaiensis sp. nov., and proposal of a cable bacteria taxonomy following the rules of the SeqCode.</title>
        <authorList>
            <person name="Plum-Jensen L.E."/>
            <person name="Schramm A."/>
            <person name="Marshall I.P.G."/>
        </authorList>
    </citation>
    <scope>NUCLEOTIDE SEQUENCE</scope>
    <source>
        <strain evidence="1">Rat1</strain>
    </source>
</reference>
<dbReference type="KEGG" id="eaj:Q3M24_20050"/>
<dbReference type="PANTHER" id="PTHR41317:SF1">
    <property type="entry name" value="PD-(D_E)XK NUCLEASE FAMILY TRANSPOSASE"/>
    <property type="match status" value="1"/>
</dbReference>
<dbReference type="InterPro" id="IPR010106">
    <property type="entry name" value="RpnA"/>
</dbReference>
<organism evidence="1">
    <name type="scientific">Candidatus Electrothrix aestuarii</name>
    <dbReference type="NCBI Taxonomy" id="3062594"/>
    <lineage>
        <taxon>Bacteria</taxon>
        <taxon>Pseudomonadati</taxon>
        <taxon>Thermodesulfobacteriota</taxon>
        <taxon>Desulfobulbia</taxon>
        <taxon>Desulfobulbales</taxon>
        <taxon>Desulfobulbaceae</taxon>
        <taxon>Candidatus Electrothrix</taxon>
    </lineage>
</organism>
<protein>
    <submittedName>
        <fullName evidence="1">Rpn family recombination-promoting nuclease/putative transposase</fullName>
    </submittedName>
</protein>
<dbReference type="PANTHER" id="PTHR41317">
    <property type="entry name" value="PD-(D_E)XK NUCLEASE FAMILY TRANSPOSASE"/>
    <property type="match status" value="1"/>
</dbReference>
<dbReference type="Pfam" id="PF12784">
    <property type="entry name" value="PDDEXK_2"/>
    <property type="match status" value="1"/>
</dbReference>
<gene>
    <name evidence="1" type="ORF">Q3M24_20050</name>
</gene>
<evidence type="ECO:0000313" key="1">
    <source>
        <dbReference type="EMBL" id="XCN72558.1"/>
    </source>
</evidence>
<dbReference type="EMBL" id="CP159373">
    <property type="protein sequence ID" value="XCN72558.1"/>
    <property type="molecule type" value="Genomic_DNA"/>
</dbReference>
<proteinExistence type="predicted"/>